<gene>
    <name evidence="3" type="ORF">JQV55_07600</name>
</gene>
<feature type="compositionally biased region" description="Polar residues" evidence="1">
    <location>
        <begin position="55"/>
        <end position="77"/>
    </location>
</feature>
<name>A0AAE2VX70_9RHOB</name>
<evidence type="ECO:0000313" key="3">
    <source>
        <dbReference type="EMBL" id="MBM1713419.1"/>
    </source>
</evidence>
<feature type="region of interest" description="Disordered" evidence="1">
    <location>
        <begin position="33"/>
        <end position="77"/>
    </location>
</feature>
<dbReference type="EMBL" id="JAFBRM010000001">
    <property type="protein sequence ID" value="MBM1713419.1"/>
    <property type="molecule type" value="Genomic_DNA"/>
</dbReference>
<protein>
    <recommendedName>
        <fullName evidence="5">Tryptophan synthase subunit beta</fullName>
    </recommendedName>
</protein>
<evidence type="ECO:0008006" key="5">
    <source>
        <dbReference type="Google" id="ProtNLM"/>
    </source>
</evidence>
<keyword evidence="4" id="KW-1185">Reference proteome</keyword>
<dbReference type="RefSeq" id="WP_064222485.1">
    <property type="nucleotide sequence ID" value="NZ_CANKZB010000002.1"/>
</dbReference>
<comment type="caution">
    <text evidence="3">The sequence shown here is derived from an EMBL/GenBank/DDBJ whole genome shotgun (WGS) entry which is preliminary data.</text>
</comment>
<reference evidence="3 4" key="1">
    <citation type="submission" date="2021-01" db="EMBL/GenBank/DDBJ databases">
        <title>Diatom-associated Roseobacters Show Island Model of Population Structure.</title>
        <authorList>
            <person name="Qu L."/>
            <person name="Feng X."/>
            <person name="Chen Y."/>
            <person name="Li L."/>
            <person name="Wang X."/>
            <person name="Hu Z."/>
            <person name="Wang H."/>
            <person name="Luo H."/>
        </authorList>
    </citation>
    <scope>NUCLEOTIDE SEQUENCE [LARGE SCALE GENOMIC DNA]</scope>
    <source>
        <strain evidence="3 4">TR60-84</strain>
    </source>
</reference>
<organism evidence="3 4">
    <name type="scientific">Sulfitobacter geojensis</name>
    <dbReference type="NCBI Taxonomy" id="1342299"/>
    <lineage>
        <taxon>Bacteria</taxon>
        <taxon>Pseudomonadati</taxon>
        <taxon>Pseudomonadota</taxon>
        <taxon>Alphaproteobacteria</taxon>
        <taxon>Rhodobacterales</taxon>
        <taxon>Roseobacteraceae</taxon>
        <taxon>Sulfitobacter</taxon>
    </lineage>
</organism>
<accession>A0AAE2VX70</accession>
<dbReference type="AlphaFoldDB" id="A0AAE2VX70"/>
<evidence type="ECO:0000256" key="2">
    <source>
        <dbReference type="SAM" id="SignalP"/>
    </source>
</evidence>
<dbReference type="Proteomes" id="UP000732193">
    <property type="component" value="Unassembled WGS sequence"/>
</dbReference>
<proteinExistence type="predicted"/>
<feature type="signal peptide" evidence="2">
    <location>
        <begin position="1"/>
        <end position="19"/>
    </location>
</feature>
<sequence>MKLFITTAAAALISTAAFADNSDRYNDLRLDTSKTANQVFSDETRPTDLDAAQRGASQQRSTADNTKNDDVSISTRNAIKSQGEGYIYGGFGEGNDSR</sequence>
<keyword evidence="2" id="KW-0732">Signal</keyword>
<feature type="chain" id="PRO_5042118968" description="Tryptophan synthase subunit beta" evidence="2">
    <location>
        <begin position="20"/>
        <end position="98"/>
    </location>
</feature>
<evidence type="ECO:0000256" key="1">
    <source>
        <dbReference type="SAM" id="MobiDB-lite"/>
    </source>
</evidence>
<evidence type="ECO:0000313" key="4">
    <source>
        <dbReference type="Proteomes" id="UP000732193"/>
    </source>
</evidence>